<dbReference type="OrthoDB" id="4762422at2"/>
<evidence type="ECO:0000313" key="8">
    <source>
        <dbReference type="Proteomes" id="UP000180113"/>
    </source>
</evidence>
<dbReference type="HOGENOM" id="CLU_2317199_0_0_11"/>
<evidence type="ECO:0000313" key="5">
    <source>
        <dbReference type="EMBL" id="QDF69053.1"/>
    </source>
</evidence>
<evidence type="ECO:0000256" key="1">
    <source>
        <dbReference type="SAM" id="MobiDB-lite"/>
    </source>
</evidence>
<dbReference type="EMBL" id="CP041150">
    <property type="protein sequence ID" value="QDF69053.1"/>
    <property type="molecule type" value="Genomic_DNA"/>
</dbReference>
<evidence type="ECO:0000313" key="4">
    <source>
        <dbReference type="EMBL" id="OHU78669.1"/>
    </source>
</evidence>
<dbReference type="Proteomes" id="UP000179441">
    <property type="component" value="Unassembled WGS sequence"/>
</dbReference>
<organism evidence="3 7">
    <name type="scientific">Mycobacteroides chelonae</name>
    <name type="common">Mycobacterium chelonae</name>
    <dbReference type="NCBI Taxonomy" id="1774"/>
    <lineage>
        <taxon>Bacteria</taxon>
        <taxon>Bacillati</taxon>
        <taxon>Actinomycetota</taxon>
        <taxon>Actinomycetes</taxon>
        <taxon>Mycobacteriales</taxon>
        <taxon>Mycobacteriaceae</taxon>
        <taxon>Mycobacteroides</taxon>
    </lineage>
</organism>
<dbReference type="PATRIC" id="fig|1774.35.peg.358"/>
<accession>A0A0E3XMP8</accession>
<dbReference type="RefSeq" id="WP_030095948.1">
    <property type="nucleotide sequence ID" value="NZ_BSAK01000006.1"/>
</dbReference>
<sequence>MSDIMKANGAEMARLASRVAGRAKDAFPDVDFEAAANAVAGTEFAEVLRAVSAALKRAGGGASERIEGISHFVQTSSGSLTGQDAANGRQVTRAGEVRL</sequence>
<reference evidence="2 8" key="1">
    <citation type="submission" date="2016-10" db="EMBL/GenBank/DDBJ databases">
        <title>Evaluation of Human, Animal and Environmental Mycobacterium chelonae Isolates by Core Genome Phylogenomic Analysis, Targeted Gene Comparison, and Anti-microbial Susceptibility Patterns: A Tale of Mistaken Identities.</title>
        <authorList>
            <person name="Fogelson S.B."/>
            <person name="Camus A.C."/>
            <person name="Lorenz W."/>
            <person name="Vasireddy R."/>
            <person name="Vasireddy S."/>
            <person name="Smith T."/>
            <person name="Brown-Elliott B.A."/>
            <person name="Wallace R.J.Jr."/>
            <person name="Hasan N.A."/>
            <person name="Reischl U."/>
            <person name="Sanchez S."/>
        </authorList>
    </citation>
    <scope>NUCLEOTIDE SEQUENCE [LARGE SCALE GENOMIC DNA]</scope>
    <source>
        <strain evidence="2 8">42895</strain>
    </source>
</reference>
<name>A0A0E3XMP8_MYCCH</name>
<feature type="region of interest" description="Disordered" evidence="1">
    <location>
        <begin position="77"/>
        <end position="99"/>
    </location>
</feature>
<protein>
    <submittedName>
        <fullName evidence="3">Uncharacterized protein</fullName>
    </submittedName>
</protein>
<evidence type="ECO:0000313" key="9">
    <source>
        <dbReference type="Proteomes" id="UP000317728"/>
    </source>
</evidence>
<gene>
    <name evidence="2" type="ORF">BKG62_18190</name>
    <name evidence="3" type="ORF">BKG82_17700</name>
    <name evidence="4" type="ORF">BKG84_09915</name>
    <name evidence="5" type="ORF">FJK96_01925</name>
</gene>
<dbReference type="EMBL" id="MLIS01000001">
    <property type="protein sequence ID" value="OHU78669.1"/>
    <property type="molecule type" value="Genomic_DNA"/>
</dbReference>
<reference evidence="6 7" key="2">
    <citation type="submission" date="2016-10" db="EMBL/GenBank/DDBJ databases">
        <title>Evaluation of Human, Veterinary and Environmental Mycobacterium chelonae Isolates by Core Genome Phylogenomic Analysis, Targeted Gene Comparison, and Anti-microbial Susceptibility Patterns: A Tale of Mistaken Identities.</title>
        <authorList>
            <person name="Fogelson S.B."/>
            <person name="Camus A.C."/>
            <person name="Lorenz W."/>
            <person name="Vasireddy R."/>
            <person name="Vasireddy S."/>
            <person name="Smith T."/>
            <person name="Brown-Elliott B.A."/>
            <person name="Wallace R.J.Jr."/>
            <person name="Hasan N.A."/>
            <person name="Reischl U."/>
            <person name="Sanchez S."/>
        </authorList>
    </citation>
    <scope>NUCLEOTIDE SEQUENCE [LARGE SCALE GENOMIC DNA]</scope>
    <source>
        <strain evidence="3 7">15515</strain>
        <strain evidence="4 6">15518</strain>
    </source>
</reference>
<dbReference type="GeneID" id="31677938"/>
<keyword evidence="6" id="KW-1185">Reference proteome</keyword>
<evidence type="ECO:0000313" key="3">
    <source>
        <dbReference type="EMBL" id="OHU54118.1"/>
    </source>
</evidence>
<evidence type="ECO:0000313" key="6">
    <source>
        <dbReference type="Proteomes" id="UP000179441"/>
    </source>
</evidence>
<dbReference type="EMBL" id="MLIQ01000017">
    <property type="protein sequence ID" value="OHU54118.1"/>
    <property type="molecule type" value="Genomic_DNA"/>
</dbReference>
<proteinExistence type="predicted"/>
<dbReference type="EMBL" id="MLHW01000014">
    <property type="protein sequence ID" value="OHT49516.1"/>
    <property type="molecule type" value="Genomic_DNA"/>
</dbReference>
<dbReference type="AlphaFoldDB" id="A0A0E3XMP8"/>
<reference evidence="5 9" key="3">
    <citation type="submission" date="2019-06" db="EMBL/GenBank/DDBJ databases">
        <title>Whole geneome sequnce of Mycobacteroides chelonae M77 isolated from bovine milk from Meghalaya, India.</title>
        <authorList>
            <person name="Vise E."/>
            <person name="Das S."/>
            <person name="Garg A."/>
            <person name="Ghatak S."/>
            <person name="Shakuntala I."/>
            <person name="Milton A.A.P."/>
            <person name="Karam A."/>
            <person name="Sanjukta R."/>
            <person name="Puro K."/>
            <person name="Sen A."/>
        </authorList>
    </citation>
    <scope>NUCLEOTIDE SEQUENCE [LARGE SCALE GENOMIC DNA]</scope>
    <source>
        <strain evidence="5 9">M77</strain>
    </source>
</reference>
<dbReference type="Proteomes" id="UP000180113">
    <property type="component" value="Unassembled WGS sequence"/>
</dbReference>
<evidence type="ECO:0000313" key="2">
    <source>
        <dbReference type="EMBL" id="OHT49516.1"/>
    </source>
</evidence>
<dbReference type="Proteomes" id="UP000317728">
    <property type="component" value="Chromosome"/>
</dbReference>
<evidence type="ECO:0000313" key="7">
    <source>
        <dbReference type="Proteomes" id="UP000180043"/>
    </source>
</evidence>
<dbReference type="Proteomes" id="UP000180043">
    <property type="component" value="Unassembled WGS sequence"/>
</dbReference>